<evidence type="ECO:0008006" key="3">
    <source>
        <dbReference type="Google" id="ProtNLM"/>
    </source>
</evidence>
<organism evidence="1 2">
    <name type="scientific">Brachybacterium hainanense</name>
    <dbReference type="NCBI Taxonomy" id="1541174"/>
    <lineage>
        <taxon>Bacteria</taxon>
        <taxon>Bacillati</taxon>
        <taxon>Actinomycetota</taxon>
        <taxon>Actinomycetes</taxon>
        <taxon>Micrococcales</taxon>
        <taxon>Dermabacteraceae</taxon>
        <taxon>Brachybacterium</taxon>
    </lineage>
</organism>
<dbReference type="Gene3D" id="3.40.1000.10">
    <property type="entry name" value="Mog1/PsbP, alpha/beta/alpha sandwich"/>
    <property type="match status" value="1"/>
</dbReference>
<keyword evidence="2" id="KW-1185">Reference proteome</keyword>
<evidence type="ECO:0000313" key="1">
    <source>
        <dbReference type="EMBL" id="MFC0672406.1"/>
    </source>
</evidence>
<dbReference type="RefSeq" id="WP_376977177.1">
    <property type="nucleotide sequence ID" value="NZ_JBHLSV010000001.1"/>
</dbReference>
<comment type="caution">
    <text evidence="1">The sequence shown here is derived from an EMBL/GenBank/DDBJ whole genome shotgun (WGS) entry which is preliminary data.</text>
</comment>
<protein>
    <recommendedName>
        <fullName evidence="3">DUF1795 domain-containing protein</fullName>
    </recommendedName>
</protein>
<reference evidence="1 2" key="1">
    <citation type="submission" date="2024-09" db="EMBL/GenBank/DDBJ databases">
        <authorList>
            <person name="Sun Q."/>
            <person name="Mori K."/>
        </authorList>
    </citation>
    <scope>NUCLEOTIDE SEQUENCE [LARGE SCALE GENOMIC DNA]</scope>
    <source>
        <strain evidence="1 2">CICC 10874</strain>
    </source>
</reference>
<proteinExistence type="predicted"/>
<name>A0ABV6R6J3_9MICO</name>
<dbReference type="Proteomes" id="UP001589793">
    <property type="component" value="Unassembled WGS sequence"/>
</dbReference>
<sequence>MDLTRETVLGRTGAAVDVDVPRGWEIARPDEGPFAFVSRMPDAVAGPFADSLVVGVEPRPDGVPDGIEAVASMALLQLHASVPDLHLIDDRPALVDGFEGRFRALLQTVPGGITVVVRQLLAVADESLVTVALTSFPFRDRVLAPVAEEILTGVGIRPGTRPQEDR</sequence>
<evidence type="ECO:0000313" key="2">
    <source>
        <dbReference type="Proteomes" id="UP001589793"/>
    </source>
</evidence>
<dbReference type="EMBL" id="JBHLSV010000001">
    <property type="protein sequence ID" value="MFC0672406.1"/>
    <property type="molecule type" value="Genomic_DNA"/>
</dbReference>
<accession>A0ABV6R6J3</accession>
<gene>
    <name evidence="1" type="ORF">ACFFF6_00395</name>
</gene>